<gene>
    <name evidence="8" type="ORF">EWM63_01960</name>
</gene>
<dbReference type="InterPro" id="IPR051915">
    <property type="entry name" value="Cellulose_Degrad_GH3"/>
</dbReference>
<dbReference type="InterPro" id="IPR036962">
    <property type="entry name" value="Glyco_hydro_3_N_sf"/>
</dbReference>
<dbReference type="SMART" id="SM01217">
    <property type="entry name" value="Fn3_like"/>
    <property type="match status" value="1"/>
</dbReference>
<evidence type="ECO:0000256" key="1">
    <source>
        <dbReference type="ARBA" id="ARBA00000448"/>
    </source>
</evidence>
<comment type="similarity">
    <text evidence="2">Belongs to the glycosyl hydrolase 3 family.</text>
</comment>
<keyword evidence="6" id="KW-0326">Glycosidase</keyword>
<dbReference type="EMBL" id="CP035913">
    <property type="protein sequence ID" value="QBE67017.1"/>
    <property type="molecule type" value="Genomic_DNA"/>
</dbReference>
<evidence type="ECO:0000259" key="7">
    <source>
        <dbReference type="SMART" id="SM01217"/>
    </source>
</evidence>
<evidence type="ECO:0000256" key="5">
    <source>
        <dbReference type="ARBA" id="ARBA00022801"/>
    </source>
</evidence>
<comment type="catalytic activity">
    <reaction evidence="1">
        <text>Hydrolysis of terminal, non-reducing beta-D-glucosyl residues with release of beta-D-glucose.</text>
        <dbReference type="EC" id="3.2.1.21"/>
    </reaction>
</comment>
<dbReference type="PRINTS" id="PR00133">
    <property type="entry name" value="GLHYDRLASE3"/>
</dbReference>
<dbReference type="EC" id="3.2.1.21" evidence="3"/>
<dbReference type="Gene3D" id="2.60.40.10">
    <property type="entry name" value="Immunoglobulins"/>
    <property type="match status" value="1"/>
</dbReference>
<keyword evidence="9" id="KW-1185">Reference proteome</keyword>
<dbReference type="PANTHER" id="PTHR30620">
    <property type="entry name" value="PERIPLASMIC BETA-GLUCOSIDASE-RELATED"/>
    <property type="match status" value="1"/>
</dbReference>
<dbReference type="Pfam" id="PF14310">
    <property type="entry name" value="Fn3-like"/>
    <property type="match status" value="1"/>
</dbReference>
<organism evidence="8 9">
    <name type="scientific">Pseudoduganella lutea</name>
    <dbReference type="NCBI Taxonomy" id="321985"/>
    <lineage>
        <taxon>Bacteria</taxon>
        <taxon>Pseudomonadati</taxon>
        <taxon>Pseudomonadota</taxon>
        <taxon>Betaproteobacteria</taxon>
        <taxon>Burkholderiales</taxon>
        <taxon>Oxalobacteraceae</taxon>
        <taxon>Telluria group</taxon>
        <taxon>Pseudoduganella</taxon>
    </lineage>
</organism>
<name>A0A4P6L633_9BURK</name>
<keyword evidence="5" id="KW-0378">Hydrolase</keyword>
<sequence length="746" mass="79777">MTLDEKVMQLQCIWSGKSALQDPDGSFSPDKASRRLPHGLGMLARPCERQVDVGLDVIGDTGRDVHRDAADTARYSGAVQRWAREHTRLGIPLLLHEEALHGYAARGATSFPQAIALASSFDPALVTEVFGVAAAEMRVRGANLALAPVVDVARDPRWGRIEETFGEDPLLCAEIGKAAVRGFSGDTLPLARGKVLATLKHFAAYGQPESGTNTGPVSVGERVLREEFLAPFEDVLAATKAVAVMPAYNEIDGIPAHGHDWLLNRVLRGEWRFDGIVVGDYGGVGNLANRFKVAADLEQAAAMALAAGVDVDTPDARAFQKLAEGVRAGRIDIALVDQAVARVLRVKFEAGLFEMADADPAAADAATATPAAIALARKAAARCAVLLRNEGGLLPLGADKVGRMLVLGTHARDTPIGGYSGVPRKVVSVLEGLQEEGVRAGFPVAYAEGVRLTEQRIWGQDPINFTPPEVNRRLIAEAVEAARAADTIVMVLGDNEMTAREAWSERHLGDRLGLDLLGQQNALAQAIFDLGKPTVVLLLNGRPLSVNLLARRATALIEGWYMGQETGHAVADLLFGRATPGGKLPVTIARDAGQLPVHYRTKVGARRGYLDGPVEPLYPFGFGLSYTRFAIGAPQLDRSSIRAGESVRVRVEVANVGTREGDEVVQLYLSPESGPVTRATLALRAFHRVTLAPGQRRTVAFTLGPRDFHAWDRAMRRQPAPGTYQVRAGASSVQLASAPLRVLPAA</sequence>
<dbReference type="Gene3D" id="3.20.20.300">
    <property type="entry name" value="Glycoside hydrolase, family 3, N-terminal domain"/>
    <property type="match status" value="1"/>
</dbReference>
<keyword evidence="4" id="KW-0732">Signal</keyword>
<dbReference type="InterPro" id="IPR013783">
    <property type="entry name" value="Ig-like_fold"/>
</dbReference>
<accession>A0A4P6L633</accession>
<dbReference type="InterPro" id="IPR036881">
    <property type="entry name" value="Glyco_hydro_3_C_sf"/>
</dbReference>
<dbReference type="KEGG" id="plue:EWM63_01960"/>
<dbReference type="Pfam" id="PF01915">
    <property type="entry name" value="Glyco_hydro_3_C"/>
    <property type="match status" value="1"/>
</dbReference>
<dbReference type="SUPFAM" id="SSF51445">
    <property type="entry name" value="(Trans)glycosidases"/>
    <property type="match status" value="1"/>
</dbReference>
<reference evidence="8 9" key="1">
    <citation type="submission" date="2019-02" db="EMBL/GenBank/DDBJ databases">
        <title>Draft Genome Sequences of Six Type Strains of the Genus Massilia.</title>
        <authorList>
            <person name="Miess H."/>
            <person name="Frediansyhah A."/>
            <person name="Gross H."/>
        </authorList>
    </citation>
    <scope>NUCLEOTIDE SEQUENCE [LARGE SCALE GENOMIC DNA]</scope>
    <source>
        <strain evidence="8 9">DSM 17473</strain>
    </source>
</reference>
<evidence type="ECO:0000256" key="6">
    <source>
        <dbReference type="ARBA" id="ARBA00023295"/>
    </source>
</evidence>
<dbReference type="Proteomes" id="UP000290637">
    <property type="component" value="Chromosome"/>
</dbReference>
<proteinExistence type="inferred from homology"/>
<dbReference type="PANTHER" id="PTHR30620:SF16">
    <property type="entry name" value="LYSOSOMAL BETA GLUCOSIDASE"/>
    <property type="match status" value="1"/>
</dbReference>
<dbReference type="GO" id="GO:0008422">
    <property type="term" value="F:beta-glucosidase activity"/>
    <property type="evidence" value="ECO:0007669"/>
    <property type="project" value="UniProtKB-EC"/>
</dbReference>
<dbReference type="InterPro" id="IPR001764">
    <property type="entry name" value="Glyco_hydro_3_N"/>
</dbReference>
<protein>
    <recommendedName>
        <fullName evidence="3">beta-glucosidase</fullName>
        <ecNumber evidence="3">3.2.1.21</ecNumber>
    </recommendedName>
</protein>
<evidence type="ECO:0000313" key="9">
    <source>
        <dbReference type="Proteomes" id="UP000290637"/>
    </source>
</evidence>
<dbReference type="Pfam" id="PF00933">
    <property type="entry name" value="Glyco_hydro_3"/>
    <property type="match status" value="1"/>
</dbReference>
<dbReference type="AlphaFoldDB" id="A0A4P6L633"/>
<dbReference type="InterPro" id="IPR026891">
    <property type="entry name" value="Fn3-like"/>
</dbReference>
<dbReference type="InterPro" id="IPR002772">
    <property type="entry name" value="Glyco_hydro_3_C"/>
</dbReference>
<evidence type="ECO:0000313" key="8">
    <source>
        <dbReference type="EMBL" id="QBE67017.1"/>
    </source>
</evidence>
<dbReference type="GO" id="GO:0009251">
    <property type="term" value="P:glucan catabolic process"/>
    <property type="evidence" value="ECO:0007669"/>
    <property type="project" value="TreeGrafter"/>
</dbReference>
<evidence type="ECO:0000256" key="2">
    <source>
        <dbReference type="ARBA" id="ARBA00005336"/>
    </source>
</evidence>
<dbReference type="InterPro" id="IPR017853">
    <property type="entry name" value="GH"/>
</dbReference>
<dbReference type="SUPFAM" id="SSF52279">
    <property type="entry name" value="Beta-D-glucan exohydrolase, C-terminal domain"/>
    <property type="match status" value="1"/>
</dbReference>
<feature type="domain" description="Fibronectin type III-like" evidence="7">
    <location>
        <begin position="663"/>
        <end position="732"/>
    </location>
</feature>
<evidence type="ECO:0000256" key="3">
    <source>
        <dbReference type="ARBA" id="ARBA00012744"/>
    </source>
</evidence>
<dbReference type="OrthoDB" id="8864425at2"/>
<evidence type="ECO:0000256" key="4">
    <source>
        <dbReference type="ARBA" id="ARBA00022729"/>
    </source>
</evidence>
<dbReference type="Gene3D" id="3.40.50.1700">
    <property type="entry name" value="Glycoside hydrolase family 3 C-terminal domain"/>
    <property type="match status" value="1"/>
</dbReference>